<accession>A0A9W6T4L1</accession>
<evidence type="ECO:0000313" key="3">
    <source>
        <dbReference type="Proteomes" id="UP001165063"/>
    </source>
</evidence>
<keyword evidence="3" id="KW-1185">Reference proteome</keyword>
<comment type="caution">
    <text evidence="2">The sequence shown here is derived from an EMBL/GenBank/DDBJ whole genome shotgun (WGS) entry which is preliminary data.</text>
</comment>
<protein>
    <submittedName>
        <fullName evidence="2">Unnamed protein product</fullName>
    </submittedName>
</protein>
<feature type="transmembrane region" description="Helical" evidence="1">
    <location>
        <begin position="136"/>
        <end position="163"/>
    </location>
</feature>
<gene>
    <name evidence="2" type="ORF">Amon01_000948900</name>
</gene>
<evidence type="ECO:0000256" key="1">
    <source>
        <dbReference type="SAM" id="Phobius"/>
    </source>
</evidence>
<feature type="transmembrane region" description="Helical" evidence="1">
    <location>
        <begin position="40"/>
        <end position="61"/>
    </location>
</feature>
<name>A0A9W6T4L1_AMBMO</name>
<keyword evidence="1" id="KW-0812">Transmembrane</keyword>
<dbReference type="AlphaFoldDB" id="A0A9W6T4L1"/>
<proteinExistence type="predicted"/>
<feature type="transmembrane region" description="Helical" evidence="1">
    <location>
        <begin position="67"/>
        <end position="82"/>
    </location>
</feature>
<feature type="transmembrane region" description="Helical" evidence="1">
    <location>
        <begin position="94"/>
        <end position="110"/>
    </location>
</feature>
<organism evidence="2 3">
    <name type="scientific">Ambrosiozyma monospora</name>
    <name type="common">Yeast</name>
    <name type="synonym">Endomycopsis monosporus</name>
    <dbReference type="NCBI Taxonomy" id="43982"/>
    <lineage>
        <taxon>Eukaryota</taxon>
        <taxon>Fungi</taxon>
        <taxon>Dikarya</taxon>
        <taxon>Ascomycota</taxon>
        <taxon>Saccharomycotina</taxon>
        <taxon>Pichiomycetes</taxon>
        <taxon>Pichiales</taxon>
        <taxon>Pichiaceae</taxon>
        <taxon>Ambrosiozyma</taxon>
    </lineage>
</organism>
<reference evidence="2" key="1">
    <citation type="submission" date="2023-04" db="EMBL/GenBank/DDBJ databases">
        <title>Ambrosiozyma monospora NBRC 1965.</title>
        <authorList>
            <person name="Ichikawa N."/>
            <person name="Sato H."/>
            <person name="Tonouchi N."/>
        </authorList>
    </citation>
    <scope>NUCLEOTIDE SEQUENCE</scope>
    <source>
        <strain evidence="2">NBRC 1965</strain>
    </source>
</reference>
<evidence type="ECO:0000313" key="2">
    <source>
        <dbReference type="EMBL" id="GME74460.1"/>
    </source>
</evidence>
<keyword evidence="1" id="KW-0472">Membrane</keyword>
<dbReference type="EMBL" id="BSXU01011264">
    <property type="protein sequence ID" value="GME74460.1"/>
    <property type="molecule type" value="Genomic_DNA"/>
</dbReference>
<dbReference type="Proteomes" id="UP001165063">
    <property type="component" value="Unassembled WGS sequence"/>
</dbReference>
<sequence length="281" mass="32332">MITTEKRNTDDNHLKNNMKFTHYQHYDHPKNNNKSYTPTLPFLLTSTLLITTIFSFLIFIIGIDPETVLNYLFAIISGTLFRDPEFHRWTKIRFVGLFFMLSLICFWLSLHNELTEYGQLDGDGYGGDDGGSKFGFVYGFGLCICVILNVLALTIGFIQGWLLESYLVTKSLSLQNAFAQLDSQFYRFISKKSIVNNLQMVPDLEANLNANLDSSVVFTDHDDANVDDDFDEKIRYRETYSSDNGLTLNDLLEKYQDDPRYVVVLEKKQENDFGYGGVSYH</sequence>
<keyword evidence="1" id="KW-1133">Transmembrane helix</keyword>